<dbReference type="Gene3D" id="3.30.750.24">
    <property type="entry name" value="STAS domain"/>
    <property type="match status" value="1"/>
</dbReference>
<accession>A0A2H0YVJ9</accession>
<dbReference type="Pfam" id="PF01740">
    <property type="entry name" value="STAS"/>
    <property type="match status" value="1"/>
</dbReference>
<dbReference type="CDD" id="cd07043">
    <property type="entry name" value="STAS_anti-anti-sigma_factors"/>
    <property type="match status" value="1"/>
</dbReference>
<feature type="domain" description="STAS" evidence="1">
    <location>
        <begin position="4"/>
        <end position="123"/>
    </location>
</feature>
<dbReference type="InterPro" id="IPR002645">
    <property type="entry name" value="STAS_dom"/>
</dbReference>
<reference evidence="2 3" key="1">
    <citation type="submission" date="2017-09" db="EMBL/GenBank/DDBJ databases">
        <title>Depth-based differentiation of microbial function through sediment-hosted aquifers and enrichment of novel symbionts in the deep terrestrial subsurface.</title>
        <authorList>
            <person name="Probst A.J."/>
            <person name="Ladd B."/>
            <person name="Jarett J.K."/>
            <person name="Geller-Mcgrath D.E."/>
            <person name="Sieber C.M."/>
            <person name="Emerson J.B."/>
            <person name="Anantharaman K."/>
            <person name="Thomas B.C."/>
            <person name="Malmstrom R."/>
            <person name="Stieglmeier M."/>
            <person name="Klingl A."/>
            <person name="Woyke T."/>
            <person name="Ryan C.M."/>
            <person name="Banfield J.F."/>
        </authorList>
    </citation>
    <scope>NUCLEOTIDE SEQUENCE [LARGE SCALE GENOMIC DNA]</scope>
    <source>
        <strain evidence="2">CG08_land_8_20_14_0_20_40_16</strain>
    </source>
</reference>
<evidence type="ECO:0000259" key="1">
    <source>
        <dbReference type="PROSITE" id="PS50801"/>
    </source>
</evidence>
<sequence length="123" mass="13706">MENMSRQIEVRGKILLITLQGSFGNSAQDFYQEMVAQEAELSETELPKYERIVIDLKKVTAMSSSGGLAILVGLNTIAKKAGHQKPIALIVNENDHIRQALATTKLIQFFELFAILEKDLESN</sequence>
<dbReference type="Proteomes" id="UP000231542">
    <property type="component" value="Unassembled WGS sequence"/>
</dbReference>
<proteinExistence type="predicted"/>
<evidence type="ECO:0000313" key="2">
    <source>
        <dbReference type="EMBL" id="PIS42510.1"/>
    </source>
</evidence>
<name>A0A2H0YVJ9_9BACT</name>
<dbReference type="PROSITE" id="PS50801">
    <property type="entry name" value="STAS"/>
    <property type="match status" value="1"/>
</dbReference>
<protein>
    <recommendedName>
        <fullName evidence="1">STAS domain-containing protein</fullName>
    </recommendedName>
</protein>
<dbReference type="EMBL" id="PEXU01000039">
    <property type="protein sequence ID" value="PIS42510.1"/>
    <property type="molecule type" value="Genomic_DNA"/>
</dbReference>
<dbReference type="SUPFAM" id="SSF52091">
    <property type="entry name" value="SpoIIaa-like"/>
    <property type="match status" value="1"/>
</dbReference>
<dbReference type="InterPro" id="IPR036513">
    <property type="entry name" value="STAS_dom_sf"/>
</dbReference>
<dbReference type="AlphaFoldDB" id="A0A2H0YVJ9"/>
<evidence type="ECO:0000313" key="3">
    <source>
        <dbReference type="Proteomes" id="UP000231542"/>
    </source>
</evidence>
<gene>
    <name evidence="2" type="ORF">COT24_03230</name>
</gene>
<comment type="caution">
    <text evidence="2">The sequence shown here is derived from an EMBL/GenBank/DDBJ whole genome shotgun (WGS) entry which is preliminary data.</text>
</comment>
<organism evidence="2 3">
    <name type="scientific">Candidatus Kerfeldbacteria bacterium CG08_land_8_20_14_0_20_40_16</name>
    <dbReference type="NCBI Taxonomy" id="2014244"/>
    <lineage>
        <taxon>Bacteria</taxon>
        <taxon>Candidatus Kerfeldiibacteriota</taxon>
    </lineage>
</organism>